<feature type="signal peptide" evidence="1">
    <location>
        <begin position="1"/>
        <end position="22"/>
    </location>
</feature>
<dbReference type="EMBL" id="JAHSPG010000018">
    <property type="protein sequence ID" value="MBV4360206.1"/>
    <property type="molecule type" value="Genomic_DNA"/>
</dbReference>
<dbReference type="InterPro" id="IPR026444">
    <property type="entry name" value="Secre_tail"/>
</dbReference>
<sequence>MRKLYILLLCLLITLHSSTLLAANITWTGSTGGDWNDPSNWSTATVPGAGDNVTFNSSVTVTMDDLTIGIASLKVTGNSNVIFTSAGITEFTVSAATNALAIDNGSSLKTFTSGTVDDDFGIHLSLLTGSSGVINGTFTMEANDDPYLGWGSSLTINTGATLAVNGTLTMNPHAGVIESTTANLIFNTGSNYIHNMDAGIIPSATWDAASTLQLTGLIYRVPDFGSAALSLGNVIINTPNVSSLNQFIFSLNLPNTTVIKGNLSVVNFNNLTLVLLTDVTGVPGLVTVNKNFVLSSNSAVQLAYSGFSYENNDYTLQVNGDYIQSAGAFSLQGNNSVTGTSKLAIKGNFVQTGGQFTSSSTATSATDNLFIVEFNGNAAQTISSSANTIDNAANMVALRINNTSGGVSLSSALNVGRLDLQSGVLSTNVANSLIINSTNNTQGVTNASSASYIAGPVTRRTNSTAAYLFPTGQNGFYRPIEIIPNSATPSTYTATYFRAANGSPVASPLTKIAVTGYWGVGRISGSDAVVQLALSGEAVPGSAANSVLVVAGYNGTQWSSLLGSNGTSISPGNAVNGTAKSDIQSNFNLFTFGVVGGDPLPIILLDFTATKSGSSANLKWKVDPVDIPQSVEILKSTNGRDFAKVGTVAGVDNVTTYSYTDPLSDGNNYYRLRMIDKDGSVVYSKVAAIINQANGFAITGFAPTLVTRNVKLNVSAGSGGTMDLYITDMSGKIWRKLGVQLSTGNNEQQLDLSDLSAGVYQVFGYMNGEKTGVIRFVKQ</sequence>
<reference evidence="2" key="1">
    <citation type="submission" date="2021-06" db="EMBL/GenBank/DDBJ databases">
        <authorList>
            <person name="Huq M.A."/>
        </authorList>
    </citation>
    <scope>NUCLEOTIDE SEQUENCE</scope>
    <source>
        <strain evidence="2">MAH-26</strain>
    </source>
</reference>
<dbReference type="NCBIfam" id="TIGR04183">
    <property type="entry name" value="Por_Secre_tail"/>
    <property type="match status" value="1"/>
</dbReference>
<proteinExistence type="predicted"/>
<evidence type="ECO:0000313" key="3">
    <source>
        <dbReference type="Proteomes" id="UP000812270"/>
    </source>
</evidence>
<dbReference type="AlphaFoldDB" id="A0A9E2SCQ5"/>
<evidence type="ECO:0000313" key="2">
    <source>
        <dbReference type="EMBL" id="MBV4360206.1"/>
    </source>
</evidence>
<dbReference type="RefSeq" id="WP_217794479.1">
    <property type="nucleotide sequence ID" value="NZ_JAHSPG010000018.1"/>
</dbReference>
<dbReference type="Proteomes" id="UP000812270">
    <property type="component" value="Unassembled WGS sequence"/>
</dbReference>
<organism evidence="2 3">
    <name type="scientific">Pinibacter aurantiacus</name>
    <dbReference type="NCBI Taxonomy" id="2851599"/>
    <lineage>
        <taxon>Bacteria</taxon>
        <taxon>Pseudomonadati</taxon>
        <taxon>Bacteroidota</taxon>
        <taxon>Chitinophagia</taxon>
        <taxon>Chitinophagales</taxon>
        <taxon>Chitinophagaceae</taxon>
        <taxon>Pinibacter</taxon>
    </lineage>
</organism>
<accession>A0A9E2SCQ5</accession>
<keyword evidence="3" id="KW-1185">Reference proteome</keyword>
<evidence type="ECO:0000256" key="1">
    <source>
        <dbReference type="SAM" id="SignalP"/>
    </source>
</evidence>
<protein>
    <submittedName>
        <fullName evidence="2">T9SS type A sorting domain-containing protein</fullName>
    </submittedName>
</protein>
<gene>
    <name evidence="2" type="ORF">KTO63_23780</name>
</gene>
<feature type="chain" id="PRO_5039572246" evidence="1">
    <location>
        <begin position="23"/>
        <end position="779"/>
    </location>
</feature>
<keyword evidence="1" id="KW-0732">Signal</keyword>
<name>A0A9E2SCQ5_9BACT</name>
<comment type="caution">
    <text evidence="2">The sequence shown here is derived from an EMBL/GenBank/DDBJ whole genome shotgun (WGS) entry which is preliminary data.</text>
</comment>